<protein>
    <submittedName>
        <fullName evidence="2">Prefoldin beta-domain protein</fullName>
    </submittedName>
</protein>
<feature type="coiled-coil region" evidence="1">
    <location>
        <begin position="6"/>
        <end position="40"/>
    </location>
</feature>
<name>D6GVB9_PARA5</name>
<dbReference type="GO" id="GO:0006457">
    <property type="term" value="P:protein folding"/>
    <property type="evidence" value="ECO:0007669"/>
    <property type="project" value="InterPro"/>
</dbReference>
<dbReference type="InterPro" id="IPR002777">
    <property type="entry name" value="PFD_beta-like"/>
</dbReference>
<dbReference type="GO" id="GO:0016272">
    <property type="term" value="C:prefoldin complex"/>
    <property type="evidence" value="ECO:0007669"/>
    <property type="project" value="InterPro"/>
</dbReference>
<reference evidence="2 3" key="1">
    <citation type="journal article" date="2010" name="Proc. Natl. Acad. Sci. U.S.A.">
        <title>Enigmatic, ultrasmall, uncultivated Archaea.</title>
        <authorList>
            <person name="Baker B.J."/>
            <person name="Comolli L.R."/>
            <person name="Dick G.J."/>
            <person name="Hauser L.J."/>
            <person name="Hyatt D."/>
            <person name="Dill B.D."/>
            <person name="Land M.L."/>
            <person name="Verberkmoes N.C."/>
            <person name="Hettich R.L."/>
            <person name="Banfield J.F."/>
        </authorList>
    </citation>
    <scope>NUCLEOTIDE SEQUENCE [LARGE SCALE GENOMIC DNA]</scope>
</reference>
<dbReference type="GO" id="GO:0051082">
    <property type="term" value="F:unfolded protein binding"/>
    <property type="evidence" value="ECO:0007669"/>
    <property type="project" value="InterPro"/>
</dbReference>
<dbReference type="Gene3D" id="1.10.287.370">
    <property type="match status" value="1"/>
</dbReference>
<sequence length="100" mass="11909">MNDEEFEELRQRLQVETTQKQTLQLQYNELKRTLEEVDKSGEHSELFQLFGQVLLKKSKEDISKDIKEKMEIIEFRLKSSSKSIDELTNKIQSMQDKNKS</sequence>
<dbReference type="Pfam" id="PF01920">
    <property type="entry name" value="Prefoldin_2"/>
    <property type="match status" value="1"/>
</dbReference>
<proteinExistence type="predicted"/>
<gene>
    <name evidence="2" type="ORF">BJBARM5_0431</name>
</gene>
<keyword evidence="1" id="KW-0175">Coiled coil</keyword>
<dbReference type="SUPFAM" id="SSF46579">
    <property type="entry name" value="Prefoldin"/>
    <property type="match status" value="1"/>
</dbReference>
<evidence type="ECO:0000313" key="3">
    <source>
        <dbReference type="Proteomes" id="UP000009376"/>
    </source>
</evidence>
<evidence type="ECO:0000256" key="1">
    <source>
        <dbReference type="SAM" id="Coils"/>
    </source>
</evidence>
<dbReference type="AlphaFoldDB" id="D6GVB9"/>
<evidence type="ECO:0000313" key="2">
    <source>
        <dbReference type="EMBL" id="EFD92840.1"/>
    </source>
</evidence>
<dbReference type="InterPro" id="IPR009053">
    <property type="entry name" value="Prefoldin"/>
</dbReference>
<dbReference type="Proteomes" id="UP000009376">
    <property type="component" value="Unassembled WGS sequence"/>
</dbReference>
<accession>D6GVB9</accession>
<dbReference type="EMBL" id="GG745552">
    <property type="protein sequence ID" value="EFD92840.1"/>
    <property type="molecule type" value="Genomic_DNA"/>
</dbReference>
<organism evidence="2 3">
    <name type="scientific">Candidatus Parvarchaeum acidophilus ARMAN-5</name>
    <dbReference type="NCBI Taxonomy" id="662762"/>
    <lineage>
        <taxon>Archaea</taxon>
        <taxon>Candidatus Parvarchaeota</taxon>
        <taxon>Candidatus Parvarchaeum</taxon>
    </lineage>
</organism>